<accession>A0ABR7LQ26</accession>
<evidence type="ECO:0000259" key="7">
    <source>
        <dbReference type="Pfam" id="PF04542"/>
    </source>
</evidence>
<sequence length="202" mass="22258">MTDDRRAGDPARTYESTVIELSREHPERFGEIFDAHFAEIYRYVVSRLGPGPAEDVVADTFLTAFHKRARYDAGRASVRTWLYGIATKLVGKHRRTEIRALRAIGRRGPDPDDGGHEDRVITQVSAQGLRPEIAAAVAALSRGERDVLLLVALAGFSHDEISAALGIPYGTVGSRLNRARRKLRDALGGTNPMLDREDPSRG</sequence>
<reference evidence="9 10" key="1">
    <citation type="submission" date="2020-06" db="EMBL/GenBank/DDBJ databases">
        <title>Actinomadura xiongansis sp. nov., isolated from soil of Baiyangdian.</title>
        <authorList>
            <person name="Zhang X."/>
        </authorList>
    </citation>
    <scope>NUCLEOTIDE SEQUENCE [LARGE SCALE GENOMIC DNA]</scope>
    <source>
        <strain evidence="9 10">HBUM206468</strain>
    </source>
</reference>
<dbReference type="Gene3D" id="1.10.10.10">
    <property type="entry name" value="Winged helix-like DNA-binding domain superfamily/Winged helix DNA-binding domain"/>
    <property type="match status" value="1"/>
</dbReference>
<dbReference type="InterPro" id="IPR013249">
    <property type="entry name" value="RNA_pol_sigma70_r4_t2"/>
</dbReference>
<dbReference type="InterPro" id="IPR007627">
    <property type="entry name" value="RNA_pol_sigma70_r2"/>
</dbReference>
<evidence type="ECO:0000256" key="1">
    <source>
        <dbReference type="ARBA" id="ARBA00010641"/>
    </source>
</evidence>
<comment type="similarity">
    <text evidence="1">Belongs to the sigma-70 factor family. ECF subfamily.</text>
</comment>
<evidence type="ECO:0000256" key="3">
    <source>
        <dbReference type="ARBA" id="ARBA00023082"/>
    </source>
</evidence>
<dbReference type="InterPro" id="IPR039425">
    <property type="entry name" value="RNA_pol_sigma-70-like"/>
</dbReference>
<feature type="region of interest" description="Disordered" evidence="6">
    <location>
        <begin position="183"/>
        <end position="202"/>
    </location>
</feature>
<dbReference type="SUPFAM" id="SSF88946">
    <property type="entry name" value="Sigma2 domain of RNA polymerase sigma factors"/>
    <property type="match status" value="1"/>
</dbReference>
<evidence type="ECO:0000256" key="5">
    <source>
        <dbReference type="ARBA" id="ARBA00023163"/>
    </source>
</evidence>
<dbReference type="InterPro" id="IPR036388">
    <property type="entry name" value="WH-like_DNA-bd_sf"/>
</dbReference>
<name>A0ABR7LQ26_9ACTN</name>
<keyword evidence="5" id="KW-0804">Transcription</keyword>
<dbReference type="Pfam" id="PF08281">
    <property type="entry name" value="Sigma70_r4_2"/>
    <property type="match status" value="1"/>
</dbReference>
<evidence type="ECO:0000313" key="10">
    <source>
        <dbReference type="Proteomes" id="UP000805614"/>
    </source>
</evidence>
<organism evidence="9 10">
    <name type="scientific">Actinomadura alba</name>
    <dbReference type="NCBI Taxonomy" id="406431"/>
    <lineage>
        <taxon>Bacteria</taxon>
        <taxon>Bacillati</taxon>
        <taxon>Actinomycetota</taxon>
        <taxon>Actinomycetes</taxon>
        <taxon>Streptosporangiales</taxon>
        <taxon>Thermomonosporaceae</taxon>
        <taxon>Actinomadura</taxon>
    </lineage>
</organism>
<keyword evidence="3" id="KW-0731">Sigma factor</keyword>
<feature type="domain" description="RNA polymerase sigma factor 70 region 4 type 2" evidence="8">
    <location>
        <begin position="132"/>
        <end position="183"/>
    </location>
</feature>
<dbReference type="InterPro" id="IPR013324">
    <property type="entry name" value="RNA_pol_sigma_r3/r4-like"/>
</dbReference>
<dbReference type="Proteomes" id="UP000805614">
    <property type="component" value="Unassembled WGS sequence"/>
</dbReference>
<dbReference type="PANTHER" id="PTHR43133">
    <property type="entry name" value="RNA POLYMERASE ECF-TYPE SIGMA FACTO"/>
    <property type="match status" value="1"/>
</dbReference>
<evidence type="ECO:0000256" key="2">
    <source>
        <dbReference type="ARBA" id="ARBA00023015"/>
    </source>
</evidence>
<dbReference type="NCBIfam" id="TIGR02937">
    <property type="entry name" value="sigma70-ECF"/>
    <property type="match status" value="1"/>
</dbReference>
<keyword evidence="10" id="KW-1185">Reference proteome</keyword>
<keyword evidence="2" id="KW-0805">Transcription regulation</keyword>
<dbReference type="SUPFAM" id="SSF88659">
    <property type="entry name" value="Sigma3 and sigma4 domains of RNA polymerase sigma factors"/>
    <property type="match status" value="1"/>
</dbReference>
<evidence type="ECO:0000256" key="6">
    <source>
        <dbReference type="SAM" id="MobiDB-lite"/>
    </source>
</evidence>
<dbReference type="InterPro" id="IPR014284">
    <property type="entry name" value="RNA_pol_sigma-70_dom"/>
</dbReference>
<protein>
    <submittedName>
        <fullName evidence="9">RNA polymerase sigma factor</fullName>
    </submittedName>
</protein>
<gene>
    <name evidence="9" type="ORF">HKK74_15435</name>
</gene>
<dbReference type="Gene3D" id="1.10.1740.10">
    <property type="match status" value="1"/>
</dbReference>
<dbReference type="PANTHER" id="PTHR43133:SF8">
    <property type="entry name" value="RNA POLYMERASE SIGMA FACTOR HI_1459-RELATED"/>
    <property type="match status" value="1"/>
</dbReference>
<evidence type="ECO:0000256" key="4">
    <source>
        <dbReference type="ARBA" id="ARBA00023125"/>
    </source>
</evidence>
<comment type="caution">
    <text evidence="9">The sequence shown here is derived from an EMBL/GenBank/DDBJ whole genome shotgun (WGS) entry which is preliminary data.</text>
</comment>
<proteinExistence type="inferred from homology"/>
<evidence type="ECO:0000259" key="8">
    <source>
        <dbReference type="Pfam" id="PF08281"/>
    </source>
</evidence>
<dbReference type="EMBL" id="JABVEC010000010">
    <property type="protein sequence ID" value="MBC6466884.1"/>
    <property type="molecule type" value="Genomic_DNA"/>
</dbReference>
<evidence type="ECO:0000313" key="9">
    <source>
        <dbReference type="EMBL" id="MBC6466884.1"/>
    </source>
</evidence>
<dbReference type="InterPro" id="IPR013325">
    <property type="entry name" value="RNA_pol_sigma_r2"/>
</dbReference>
<dbReference type="CDD" id="cd06171">
    <property type="entry name" value="Sigma70_r4"/>
    <property type="match status" value="1"/>
</dbReference>
<feature type="domain" description="RNA polymerase sigma-70 region 2" evidence="7">
    <location>
        <begin position="33"/>
        <end position="96"/>
    </location>
</feature>
<keyword evidence="4" id="KW-0238">DNA-binding</keyword>
<dbReference type="Pfam" id="PF04542">
    <property type="entry name" value="Sigma70_r2"/>
    <property type="match status" value="1"/>
</dbReference>